<reference evidence="8 9" key="1">
    <citation type="journal article" date="2013" name="ISME J.">
        <title>A metabolic model for members of the genus Tetrasphaera involved in enhanced biological phosphorus removal.</title>
        <authorList>
            <person name="Kristiansen R."/>
            <person name="Nguyen H.T.T."/>
            <person name="Saunders A.M."/>
            <person name="Nielsen J.L."/>
            <person name="Wimmer R."/>
            <person name="Le V.Q."/>
            <person name="McIlroy S.J."/>
            <person name="Petrovski S."/>
            <person name="Seviour R.J."/>
            <person name="Calteau A."/>
            <person name="Nielsen K.L."/>
            <person name="Nielsen P.H."/>
        </authorList>
    </citation>
    <scope>NUCLEOTIDE SEQUENCE [LARGE SCALE GENOMIC DNA]</scope>
    <source>
        <strain evidence="8 9">T1-X7</strain>
    </source>
</reference>
<comment type="similarity">
    <text evidence="1">Belongs to the AfsR/DnrI/RedD regulatory family.</text>
</comment>
<dbReference type="GO" id="GO:0006355">
    <property type="term" value="P:regulation of DNA-templated transcription"/>
    <property type="evidence" value="ECO:0007669"/>
    <property type="project" value="InterPro"/>
</dbReference>
<evidence type="ECO:0000313" key="9">
    <source>
        <dbReference type="Proteomes" id="UP000035721"/>
    </source>
</evidence>
<evidence type="ECO:0000256" key="3">
    <source>
        <dbReference type="ARBA" id="ARBA00023125"/>
    </source>
</evidence>
<dbReference type="PROSITE" id="PS51755">
    <property type="entry name" value="OMPR_PHOB"/>
    <property type="match status" value="1"/>
</dbReference>
<dbReference type="Gene3D" id="1.25.40.10">
    <property type="entry name" value="Tetratricopeptide repeat domain"/>
    <property type="match status" value="1"/>
</dbReference>
<dbReference type="SMART" id="SM01043">
    <property type="entry name" value="BTAD"/>
    <property type="match status" value="1"/>
</dbReference>
<dbReference type="Pfam" id="PF03704">
    <property type="entry name" value="BTAD"/>
    <property type="match status" value="1"/>
</dbReference>
<dbReference type="AlphaFoldDB" id="A0A077LU84"/>
<evidence type="ECO:0000256" key="4">
    <source>
        <dbReference type="ARBA" id="ARBA00023163"/>
    </source>
</evidence>
<dbReference type="GO" id="GO:0000160">
    <property type="term" value="P:phosphorelay signal transduction system"/>
    <property type="evidence" value="ECO:0007669"/>
    <property type="project" value="InterPro"/>
</dbReference>
<dbReference type="CDD" id="cd00383">
    <property type="entry name" value="trans_reg_C"/>
    <property type="match status" value="1"/>
</dbReference>
<dbReference type="CDD" id="cd15831">
    <property type="entry name" value="BTAD"/>
    <property type="match status" value="1"/>
</dbReference>
<keyword evidence="4" id="KW-0804">Transcription</keyword>
<dbReference type="InterPro" id="IPR051677">
    <property type="entry name" value="AfsR-DnrI-RedD_regulator"/>
</dbReference>
<dbReference type="GO" id="GO:0003677">
    <property type="term" value="F:DNA binding"/>
    <property type="evidence" value="ECO:0007669"/>
    <property type="project" value="UniProtKB-UniRule"/>
</dbReference>
<dbReference type="InterPro" id="IPR015943">
    <property type="entry name" value="WD40/YVTN_repeat-like_dom_sf"/>
</dbReference>
<dbReference type="EMBL" id="CAJB01000012">
    <property type="protein sequence ID" value="CCH76142.1"/>
    <property type="molecule type" value="Genomic_DNA"/>
</dbReference>
<dbReference type="SUPFAM" id="SSF46894">
    <property type="entry name" value="C-terminal effector domain of the bipartite response regulators"/>
    <property type="match status" value="1"/>
</dbReference>
<sequence length="1193" mass="125562">MAVPPPRRDAVEVAVLGPLRVSVDGRSVALGGPQQRAVLARLACSVGELVTTDRLVEAVWGDHPTPGVMTTLQTHIFRLRRALEPSRPRDVAPRLIVTHDAGYRLALPADAVDANRFEGLLATAATRAHDAPEEALAMLDEGLDLWHGSALVDLTGYAFVDAWADRLENLRATARELRVQALLDVGQNGRALTEADALVTAYPLREGPHAQRMLALYRTGRQTDALAAYLEVRSLLADELGIEPGPALRSLHARMLAQDPTLVSPSRPDPVLVPPSTATAMAAATTPLPTTPSPSTPSTSTASAPGSREPTRSAPATRASSVPPAPDNPDDARRGRRARRGPSWTPPRIRRILAGGAAVAVLSAGALMANSPVETPKTLTANSVGIVDATGHVVGGVAVGTSPSALVLARGSLWVANESDGTVMRVDPETRSVTQRVDVGSSPEAIASTGDDVWVANSGDGTVSRISVSAQRVVQTIAVGTSPAALAAGSGVLWVANSADNTVERIDAHTGRIGPVVGVGDGPDGLLVDEGSLWVANGRDGTVSHLDAATGVELEGPVQVGSGPRGLVRFGDDVWVADELSQSVTRIDVGTGRARPVYVADGPTSLGVLDGAVWVAERYAGSLTRIDPATERTTRVPVGGQPRATLASGGRLWVASGAAADTGHRGGTLTVAAVNLPGSLVENDLPGDYGGIDPAFVYDIPTFQAERLVYEGLVAIRYSSTDPQTVVPALAVRLPRAGDGGRSYTFQLRPKLRYSTGAPVLASDFRRGLARVAAVGPGGLYRHVIGMPECIEHPTRCDLSDGVETDDHAGRVTFRLSTPDPDFLRELAILVYPLPAGFQPGVTGPQPGTGPYAVAAYAEGTAYVLRRNPLFRELSVAASPVGYPDELRWLKVPNIRGVADAVLAGRADLGSLTPIGSREGTNALVADLLVTHPAQVHSQATVSNSVIVLDTSRAPFDHLLARQAVSYAVDRRVLADLDGGPLVAVPTCQLLPPGFPGHTPYCPHTKGPVDGTYHGPDLERARALVRASGTLGDAVTVVDVVGDYYPVYQDYVARVLRSLGYRVAVRRLPNTAENGEYILDPANHVQVQSGGWIPDFPGPASFYDAYVRCRTGYPTGYCNASFDRRADAATALQATDPGEALRQWTALDHDVAQQVPVVFGTSGVSWWVTSSRVGDYQSNPYLGGPLLSQLWVR</sequence>
<dbReference type="Pfam" id="PF00496">
    <property type="entry name" value="SBP_bac_5"/>
    <property type="match status" value="1"/>
</dbReference>
<dbReference type="Gene3D" id="1.10.10.10">
    <property type="entry name" value="Winged helix-like DNA-binding domain superfamily/Winged helix DNA-binding domain"/>
    <property type="match status" value="1"/>
</dbReference>
<dbReference type="Gene3D" id="3.10.105.10">
    <property type="entry name" value="Dipeptide-binding Protein, Domain 3"/>
    <property type="match status" value="1"/>
</dbReference>
<dbReference type="InterPro" id="IPR011990">
    <property type="entry name" value="TPR-like_helical_dom_sf"/>
</dbReference>
<dbReference type="OrthoDB" id="3691954at2"/>
<proteinExistence type="inferred from homology"/>
<evidence type="ECO:0000259" key="7">
    <source>
        <dbReference type="PROSITE" id="PS51755"/>
    </source>
</evidence>
<dbReference type="InterPro" id="IPR005158">
    <property type="entry name" value="BTAD"/>
</dbReference>
<comment type="caution">
    <text evidence="8">The sequence shown here is derived from an EMBL/GenBank/DDBJ whole genome shotgun (WGS) entry which is preliminary data.</text>
</comment>
<keyword evidence="9" id="KW-1185">Reference proteome</keyword>
<dbReference type="SMART" id="SM00862">
    <property type="entry name" value="Trans_reg_C"/>
    <property type="match status" value="1"/>
</dbReference>
<dbReference type="PANTHER" id="PTHR35807">
    <property type="entry name" value="TRANSCRIPTIONAL REGULATOR REDD-RELATED"/>
    <property type="match status" value="1"/>
</dbReference>
<dbReference type="Pfam" id="PF00486">
    <property type="entry name" value="Trans_reg_C"/>
    <property type="match status" value="1"/>
</dbReference>
<dbReference type="SUPFAM" id="SSF50974">
    <property type="entry name" value="Nitrous oxide reductase, N-terminal domain"/>
    <property type="match status" value="1"/>
</dbReference>
<dbReference type="InterPro" id="IPR001867">
    <property type="entry name" value="OmpR/PhoB-type_DNA-bd"/>
</dbReference>
<dbReference type="Gene3D" id="3.40.190.10">
    <property type="entry name" value="Periplasmic binding protein-like II"/>
    <property type="match status" value="1"/>
</dbReference>
<dbReference type="Gene3D" id="2.130.10.10">
    <property type="entry name" value="YVTN repeat-like/Quinoprotein amine dehydrogenase"/>
    <property type="match status" value="2"/>
</dbReference>
<dbReference type="STRING" id="1194083.BN12_1090007"/>
<dbReference type="InterPro" id="IPR000914">
    <property type="entry name" value="SBP_5_dom"/>
</dbReference>
<dbReference type="RefSeq" id="WP_157635473.1">
    <property type="nucleotide sequence ID" value="NZ_HF570958.1"/>
</dbReference>
<name>A0A077LU84_9MICO</name>
<evidence type="ECO:0000256" key="5">
    <source>
        <dbReference type="PROSITE-ProRule" id="PRU01091"/>
    </source>
</evidence>
<dbReference type="SUPFAM" id="SSF48452">
    <property type="entry name" value="TPR-like"/>
    <property type="match status" value="1"/>
</dbReference>
<evidence type="ECO:0000256" key="2">
    <source>
        <dbReference type="ARBA" id="ARBA00023015"/>
    </source>
</evidence>
<dbReference type="PANTHER" id="PTHR35807:SF1">
    <property type="entry name" value="TRANSCRIPTIONAL REGULATOR REDD"/>
    <property type="match status" value="1"/>
</dbReference>
<dbReference type="Proteomes" id="UP000035721">
    <property type="component" value="Unassembled WGS sequence"/>
</dbReference>
<feature type="domain" description="OmpR/PhoB-type" evidence="7">
    <location>
        <begin position="3"/>
        <end position="107"/>
    </location>
</feature>
<gene>
    <name evidence="8" type="ORF">BN12_1090007</name>
</gene>
<dbReference type="InterPro" id="IPR016032">
    <property type="entry name" value="Sig_transdc_resp-reg_C-effctor"/>
</dbReference>
<dbReference type="InterPro" id="IPR036388">
    <property type="entry name" value="WH-like_DNA-bd_sf"/>
</dbReference>
<organism evidence="8 9">
    <name type="scientific">Nostocoides japonicum T1-X7</name>
    <dbReference type="NCBI Taxonomy" id="1194083"/>
    <lineage>
        <taxon>Bacteria</taxon>
        <taxon>Bacillati</taxon>
        <taxon>Actinomycetota</taxon>
        <taxon>Actinomycetes</taxon>
        <taxon>Micrococcales</taxon>
        <taxon>Intrasporangiaceae</taxon>
        <taxon>Nostocoides</taxon>
    </lineage>
</organism>
<feature type="DNA-binding region" description="OmpR/PhoB-type" evidence="5">
    <location>
        <begin position="3"/>
        <end position="107"/>
    </location>
</feature>
<keyword evidence="3 5" id="KW-0238">DNA-binding</keyword>
<accession>A0A077LU84</accession>
<evidence type="ECO:0000313" key="8">
    <source>
        <dbReference type="EMBL" id="CCH76142.1"/>
    </source>
</evidence>
<protein>
    <recommendedName>
        <fullName evidence="7">OmpR/PhoB-type domain-containing protein</fullName>
    </recommendedName>
</protein>
<dbReference type="InterPro" id="IPR011045">
    <property type="entry name" value="N2O_reductase_N"/>
</dbReference>
<feature type="region of interest" description="Disordered" evidence="6">
    <location>
        <begin position="285"/>
        <end position="349"/>
    </location>
</feature>
<feature type="compositionally biased region" description="Low complexity" evidence="6">
    <location>
        <begin position="296"/>
        <end position="307"/>
    </location>
</feature>
<keyword evidence="2" id="KW-0805">Transcription regulation</keyword>
<evidence type="ECO:0000256" key="1">
    <source>
        <dbReference type="ARBA" id="ARBA00005820"/>
    </source>
</evidence>
<dbReference type="SUPFAM" id="SSF53850">
    <property type="entry name" value="Periplasmic binding protein-like II"/>
    <property type="match status" value="1"/>
</dbReference>
<evidence type="ECO:0000256" key="6">
    <source>
        <dbReference type="SAM" id="MobiDB-lite"/>
    </source>
</evidence>